<organism evidence="3 4">
    <name type="scientific">Candidatus Protochlamydia amoebophila</name>
    <dbReference type="NCBI Taxonomy" id="362787"/>
    <lineage>
        <taxon>Bacteria</taxon>
        <taxon>Pseudomonadati</taxon>
        <taxon>Chlamydiota</taxon>
        <taxon>Chlamydiia</taxon>
        <taxon>Parachlamydiales</taxon>
        <taxon>Parachlamydiaceae</taxon>
        <taxon>Candidatus Protochlamydia</taxon>
    </lineage>
</organism>
<evidence type="ECO:0000259" key="2">
    <source>
        <dbReference type="Pfam" id="PF03445"/>
    </source>
</evidence>
<evidence type="ECO:0000313" key="3">
    <source>
        <dbReference type="EMBL" id="KIC71211.1"/>
    </source>
</evidence>
<dbReference type="Proteomes" id="UP000031465">
    <property type="component" value="Unassembled WGS sequence"/>
</dbReference>
<dbReference type="GO" id="GO:0008773">
    <property type="term" value="F:[protein-PII] uridylyltransferase activity"/>
    <property type="evidence" value="ECO:0007669"/>
    <property type="project" value="InterPro"/>
</dbReference>
<proteinExistence type="predicted"/>
<dbReference type="InterPro" id="IPR005105">
    <property type="entry name" value="GlnD_Uridyltrans_N"/>
</dbReference>
<protein>
    <recommendedName>
        <fullName evidence="2">Protein-PII uridylyltransferase N-terminal domain-containing protein</fullName>
    </recommendedName>
</protein>
<name>A0A0C1JKW8_9BACT</name>
<dbReference type="Pfam" id="PF03445">
    <property type="entry name" value="DUF294"/>
    <property type="match status" value="1"/>
</dbReference>
<evidence type="ECO:0000313" key="4">
    <source>
        <dbReference type="Proteomes" id="UP000031465"/>
    </source>
</evidence>
<dbReference type="EMBL" id="JSAN01000104">
    <property type="protein sequence ID" value="KIC71211.1"/>
    <property type="molecule type" value="Genomic_DNA"/>
</dbReference>
<feature type="region of interest" description="Disordered" evidence="1">
    <location>
        <begin position="1"/>
        <end position="22"/>
    </location>
</feature>
<gene>
    <name evidence="3" type="ORF">DB44_EF00020</name>
</gene>
<feature type="compositionally biased region" description="Polar residues" evidence="1">
    <location>
        <begin position="8"/>
        <end position="22"/>
    </location>
</feature>
<feature type="domain" description="Protein-PII uridylyltransferase N-terminal" evidence="2">
    <location>
        <begin position="296"/>
        <end position="385"/>
    </location>
</feature>
<accession>A0A0C1JKW8</accession>
<dbReference type="PANTHER" id="PTHR19959">
    <property type="entry name" value="KINESIN LIGHT CHAIN"/>
    <property type="match status" value="1"/>
</dbReference>
<dbReference type="PANTHER" id="PTHR19959:SF119">
    <property type="entry name" value="FUNGAL LIPASE-LIKE DOMAIN-CONTAINING PROTEIN"/>
    <property type="match status" value="1"/>
</dbReference>
<dbReference type="AlphaFoldDB" id="A0A0C1JKW8"/>
<evidence type="ECO:0000256" key="1">
    <source>
        <dbReference type="SAM" id="MobiDB-lite"/>
    </source>
</evidence>
<feature type="non-terminal residue" evidence="3">
    <location>
        <position position="686"/>
    </location>
</feature>
<comment type="caution">
    <text evidence="3">The sequence shown here is derived from an EMBL/GenBank/DDBJ whole genome shotgun (WGS) entry which is preliminary data.</text>
</comment>
<sequence>MFVKSKDSQVMQSTHPTSPQPFSEQPAIFRYLASLDAITVAITENKYPKAIENFNVFMAYLPTHVENEVLKKAFGCLFKLIPVIEAPQEIEESIRLLLNLAVDPCFAEDQQRLASELAKWHYKKGKQEKQEDRQFKYFMDAIHYVGKAQVISEVSEDLQRLASRLFKVALTSLTVFKQRLELAVGKNDSQQVIQLVTNLETRFESICCEGEKHALIKLFYKQVRTVVSHTLRRGLERIETSGLRTLHEKMRHYLESDSLPTNCFITTQYRERLKAYRKNFHTLYQTIDLQNFTIEEVRTLQRKVSEYLLTFLHTLVEDAIAILGDPPCSYDLRAMGSLAKEEVCPYSDLEWCILIEAIEHRPYFVKLARLLELQIIALGEDPAQGLPVFTCIGTKHRSGFHVDSGGNPAVVTDLIHTPDGLAQMQKMEEYFSNSHSNTLRKIISFHQNTSVLFDRYQTQMRSYLDEKLPQAKEIRRRSQALQLLTDRLKTYEEMWHDPFQGQVIDLKKHYSELLNHFLNDLSLYFGIEGSNTLDLIDNLVKKKYLTSESGFLLQEAVAAVYLKRVGLHFKHKEQKEEVSLEELGSERKIFEKVYWLVLRPLYRKLKHGISKLDSDFQYIDLFQGTYYDEELQPGEIENLKPWMTHFVHHLVSRQQTNALDPDQAWLWHEAYYQRLSHMTFAEPLRE</sequence>
<reference evidence="3 4" key="1">
    <citation type="journal article" date="2014" name="Mol. Biol. Evol.">
        <title>Massive expansion of Ubiquitination-related gene families within the Chlamydiae.</title>
        <authorList>
            <person name="Domman D."/>
            <person name="Collingro A."/>
            <person name="Lagkouvardos I."/>
            <person name="Gehre L."/>
            <person name="Weinmaier T."/>
            <person name="Rattei T."/>
            <person name="Subtil A."/>
            <person name="Horn M."/>
        </authorList>
    </citation>
    <scope>NUCLEOTIDE SEQUENCE [LARGE SCALE GENOMIC DNA]</scope>
    <source>
        <strain evidence="3 4">EI2</strain>
    </source>
</reference>